<proteinExistence type="predicted"/>
<dbReference type="GO" id="GO:0008270">
    <property type="term" value="F:zinc ion binding"/>
    <property type="evidence" value="ECO:0007669"/>
    <property type="project" value="UniProtKB-KW"/>
</dbReference>
<dbReference type="GO" id="GO:0000395">
    <property type="term" value="P:mRNA 5'-splice site recognition"/>
    <property type="evidence" value="ECO:0007669"/>
    <property type="project" value="InterPro"/>
</dbReference>
<dbReference type="InterPro" id="IPR036236">
    <property type="entry name" value="Znf_C2H2_sf"/>
</dbReference>
<dbReference type="InterPro" id="IPR017340">
    <property type="entry name" value="U1_snRNP-C"/>
</dbReference>
<dbReference type="AlphaFoldDB" id="A0AAD6A349"/>
<gene>
    <name evidence="5" type="ORF">LUZ61_012564</name>
</gene>
<name>A0AAD6A349_9POAL</name>
<keyword evidence="2" id="KW-0863">Zinc-finger</keyword>
<dbReference type="PANTHER" id="PTHR31148:SF1">
    <property type="entry name" value="U1 SMALL NUCLEAR RIBONUCLEOPROTEIN C"/>
    <property type="match status" value="1"/>
</dbReference>
<keyword evidence="6" id="KW-1185">Reference proteome</keyword>
<evidence type="ECO:0000259" key="4">
    <source>
        <dbReference type="Pfam" id="PF06220"/>
    </source>
</evidence>
<dbReference type="InterPro" id="IPR013085">
    <property type="entry name" value="U1-CZ_Znf_C2H2"/>
</dbReference>
<evidence type="ECO:0000256" key="3">
    <source>
        <dbReference type="ARBA" id="ARBA00022833"/>
    </source>
</evidence>
<keyword evidence="1" id="KW-0479">Metal-binding</keyword>
<keyword evidence="3" id="KW-0862">Zinc</keyword>
<reference evidence="5 6" key="1">
    <citation type="journal article" date="2022" name="Cell">
        <title>Repeat-based holocentromeres influence genome architecture and karyotype evolution.</title>
        <authorList>
            <person name="Hofstatter P.G."/>
            <person name="Thangavel G."/>
            <person name="Lux T."/>
            <person name="Neumann P."/>
            <person name="Vondrak T."/>
            <person name="Novak P."/>
            <person name="Zhang M."/>
            <person name="Costa L."/>
            <person name="Castellani M."/>
            <person name="Scott A."/>
            <person name="Toegelov H."/>
            <person name="Fuchs J."/>
            <person name="Mata-Sucre Y."/>
            <person name="Dias Y."/>
            <person name="Vanzela A.L.L."/>
            <person name="Huettel B."/>
            <person name="Almeida C.C.S."/>
            <person name="Simkova H."/>
            <person name="Souza G."/>
            <person name="Pedrosa-Harand A."/>
            <person name="Macas J."/>
            <person name="Mayer K.F.X."/>
            <person name="Houben A."/>
            <person name="Marques A."/>
        </authorList>
    </citation>
    <scope>NUCLEOTIDE SEQUENCE [LARGE SCALE GENOMIC DNA]</scope>
    <source>
        <strain evidence="5">RhyTen1mFocal</strain>
    </source>
</reference>
<dbReference type="Gene3D" id="3.30.160.60">
    <property type="entry name" value="Classic Zinc Finger"/>
    <property type="match status" value="1"/>
</dbReference>
<dbReference type="Pfam" id="PF06220">
    <property type="entry name" value="zf-U1"/>
    <property type="match status" value="1"/>
</dbReference>
<evidence type="ECO:0000256" key="1">
    <source>
        <dbReference type="ARBA" id="ARBA00022723"/>
    </source>
</evidence>
<dbReference type="EMBL" id="JAMRDG010000001">
    <property type="protein sequence ID" value="KAJ3708859.1"/>
    <property type="molecule type" value="Genomic_DNA"/>
</dbReference>
<dbReference type="GO" id="GO:0030627">
    <property type="term" value="F:pre-mRNA 5'-splice site binding"/>
    <property type="evidence" value="ECO:0007669"/>
    <property type="project" value="InterPro"/>
</dbReference>
<evidence type="ECO:0000313" key="5">
    <source>
        <dbReference type="EMBL" id="KAJ3708859.1"/>
    </source>
</evidence>
<evidence type="ECO:0000313" key="6">
    <source>
        <dbReference type="Proteomes" id="UP001210211"/>
    </source>
</evidence>
<sequence length="108" mass="12065">MKTDRRSISFLVPSVRKQHNVGYKHKANVRTYYQQFEEQQTQSVIDQRIKEHLGQAAAFQVGAQFNQHLHSLPGAISKPRLPILPVPMIAGVRPILPTPTPGVAGLMT</sequence>
<evidence type="ECO:0000256" key="2">
    <source>
        <dbReference type="ARBA" id="ARBA00022771"/>
    </source>
</evidence>
<dbReference type="Proteomes" id="UP001210211">
    <property type="component" value="Unassembled WGS sequence"/>
</dbReference>
<feature type="domain" description="U1-C C2H2-type zinc finger" evidence="4">
    <location>
        <begin position="13"/>
        <end position="33"/>
    </location>
</feature>
<protein>
    <recommendedName>
        <fullName evidence="4">U1-C C2H2-type zinc finger domain-containing protein</fullName>
    </recommendedName>
</protein>
<accession>A0AAD6A349</accession>
<dbReference type="PANTHER" id="PTHR31148">
    <property type="entry name" value="U1 SMALL NUCLEAR RIBONUCLEOPROTEIN C"/>
    <property type="match status" value="1"/>
</dbReference>
<comment type="caution">
    <text evidence="5">The sequence shown here is derived from an EMBL/GenBank/DDBJ whole genome shotgun (WGS) entry which is preliminary data.</text>
</comment>
<organism evidence="5 6">
    <name type="scientific">Rhynchospora tenuis</name>
    <dbReference type="NCBI Taxonomy" id="198213"/>
    <lineage>
        <taxon>Eukaryota</taxon>
        <taxon>Viridiplantae</taxon>
        <taxon>Streptophyta</taxon>
        <taxon>Embryophyta</taxon>
        <taxon>Tracheophyta</taxon>
        <taxon>Spermatophyta</taxon>
        <taxon>Magnoliopsida</taxon>
        <taxon>Liliopsida</taxon>
        <taxon>Poales</taxon>
        <taxon>Cyperaceae</taxon>
        <taxon>Cyperoideae</taxon>
        <taxon>Rhynchosporeae</taxon>
        <taxon>Rhynchospora</taxon>
    </lineage>
</organism>
<dbReference type="GO" id="GO:0005685">
    <property type="term" value="C:U1 snRNP"/>
    <property type="evidence" value="ECO:0007669"/>
    <property type="project" value="InterPro"/>
</dbReference>
<dbReference type="SUPFAM" id="SSF57667">
    <property type="entry name" value="beta-beta-alpha zinc fingers"/>
    <property type="match status" value="1"/>
</dbReference>